<sequence length="112" mass="13074">MDMERSMQNVSLTLPPIRTFMHSKKTTIINAKLELNSLEIDDDGELDDICEVKRNQKVNDTVAYFRDSSRQYVVQLVTITHVEDMHLLSPQRVTLKYLHINSFTFIFNNNKA</sequence>
<dbReference type="Proteomes" id="UP000092445">
    <property type="component" value="Unassembled WGS sequence"/>
</dbReference>
<proteinExistence type="predicted"/>
<reference evidence="2" key="1">
    <citation type="submission" date="2014-03" db="EMBL/GenBank/DDBJ databases">
        <authorList>
            <person name="Aksoy S."/>
            <person name="Warren W."/>
            <person name="Wilson R.K."/>
        </authorList>
    </citation>
    <scope>NUCLEOTIDE SEQUENCE [LARGE SCALE GENOMIC DNA]</scope>
    <source>
        <strain evidence="2">IAEA</strain>
    </source>
</reference>
<dbReference type="AlphaFoldDB" id="A0A1B0AFP8"/>
<evidence type="ECO:0000313" key="2">
    <source>
        <dbReference type="Proteomes" id="UP000092445"/>
    </source>
</evidence>
<dbReference type="VEuPathDB" id="VectorBase:GPAI044214"/>
<organism evidence="1 2">
    <name type="scientific">Glossina pallidipes</name>
    <name type="common">Tsetse fly</name>
    <dbReference type="NCBI Taxonomy" id="7398"/>
    <lineage>
        <taxon>Eukaryota</taxon>
        <taxon>Metazoa</taxon>
        <taxon>Ecdysozoa</taxon>
        <taxon>Arthropoda</taxon>
        <taxon>Hexapoda</taxon>
        <taxon>Insecta</taxon>
        <taxon>Pterygota</taxon>
        <taxon>Neoptera</taxon>
        <taxon>Endopterygota</taxon>
        <taxon>Diptera</taxon>
        <taxon>Brachycera</taxon>
        <taxon>Muscomorpha</taxon>
        <taxon>Hippoboscoidea</taxon>
        <taxon>Glossinidae</taxon>
        <taxon>Glossina</taxon>
    </lineage>
</organism>
<accession>A0A1B0AFP8</accession>
<keyword evidence="2" id="KW-1185">Reference proteome</keyword>
<reference evidence="1" key="2">
    <citation type="submission" date="2020-05" db="UniProtKB">
        <authorList>
            <consortium name="EnsemblMetazoa"/>
        </authorList>
    </citation>
    <scope>IDENTIFICATION</scope>
    <source>
        <strain evidence="1">IAEA</strain>
    </source>
</reference>
<evidence type="ECO:0000313" key="1">
    <source>
        <dbReference type="EnsemblMetazoa" id="GPAI044214-PA"/>
    </source>
</evidence>
<protein>
    <submittedName>
        <fullName evidence="1">Uncharacterized protein</fullName>
    </submittedName>
</protein>
<dbReference type="EnsemblMetazoa" id="GPAI044214-RA">
    <property type="protein sequence ID" value="GPAI044214-PA"/>
    <property type="gene ID" value="GPAI044214"/>
</dbReference>
<name>A0A1B0AFP8_GLOPL</name>